<sequence length="326" mass="35479">MQYRKLGKNGPVISVIGFGAWAIGGGNWNYTWGNQEDRLSHNSIRAALDAGINFFDTAAVYGLGHSEEVIGKALKGDRDKAVIATKFGLVWDEQGNVSRNGTYASILREVEASLRRLGTDYIDLYQMHWPDTDAKASVEETIRALEKLLQDGKIRYVGVSNFPVALLEEALKIRHVDSLQPPYSILAADAEKELLPYSQKQGIGVIAYSPLASGLLSGNYNADTRFDKQDWRSKSPSHSGEGFKQNIAVVGQLKEVAADLGITVAQLALAYVLAHPALTSALVGVRKPEHIQKSLPAVDVKLDDAVLAKIRTIAASAARIKMPINE</sequence>
<dbReference type="Proteomes" id="UP000516384">
    <property type="component" value="Chromosome"/>
</dbReference>
<dbReference type="SUPFAM" id="SSF51430">
    <property type="entry name" value="NAD(P)-linked oxidoreductase"/>
    <property type="match status" value="1"/>
</dbReference>
<evidence type="ECO:0000313" key="4">
    <source>
        <dbReference type="Proteomes" id="UP000516384"/>
    </source>
</evidence>
<accession>A0A7H0Y1Z5</accession>
<keyword evidence="1" id="KW-0560">Oxidoreductase</keyword>
<dbReference type="InterPro" id="IPR020471">
    <property type="entry name" value="AKR"/>
</dbReference>
<reference evidence="3 4" key="1">
    <citation type="submission" date="2020-09" db="EMBL/GenBank/DDBJ databases">
        <title>Characterization of Paenibacillus peoriae strain ZF390 with broad-spectrum antimicrobial activity as a potential biocontrol agent.</title>
        <authorList>
            <person name="Li L."/>
            <person name="Zhao Y."/>
            <person name="Li B."/>
            <person name="Xie X."/>
        </authorList>
    </citation>
    <scope>NUCLEOTIDE SEQUENCE [LARGE SCALE GENOMIC DNA]</scope>
    <source>
        <strain evidence="3 4">ZF390</strain>
    </source>
</reference>
<dbReference type="InterPro" id="IPR036812">
    <property type="entry name" value="NAD(P)_OxRdtase_dom_sf"/>
</dbReference>
<dbReference type="Pfam" id="PF00248">
    <property type="entry name" value="Aldo_ket_red"/>
    <property type="match status" value="1"/>
</dbReference>
<dbReference type="PROSITE" id="PS00062">
    <property type="entry name" value="ALDOKETO_REDUCTASE_2"/>
    <property type="match status" value="1"/>
</dbReference>
<dbReference type="PANTHER" id="PTHR43364">
    <property type="entry name" value="NADH-SPECIFIC METHYLGLYOXAL REDUCTASE-RELATED"/>
    <property type="match status" value="1"/>
</dbReference>
<evidence type="ECO:0000313" key="3">
    <source>
        <dbReference type="EMBL" id="QNR65103.1"/>
    </source>
</evidence>
<organism evidence="3 4">
    <name type="scientific">Paenibacillus peoriae</name>
    <dbReference type="NCBI Taxonomy" id="59893"/>
    <lineage>
        <taxon>Bacteria</taxon>
        <taxon>Bacillati</taxon>
        <taxon>Bacillota</taxon>
        <taxon>Bacilli</taxon>
        <taxon>Bacillales</taxon>
        <taxon>Paenibacillaceae</taxon>
        <taxon>Paenibacillus</taxon>
    </lineage>
</organism>
<dbReference type="RefSeq" id="WP_025717161.1">
    <property type="nucleotide sequence ID" value="NZ_CP061172.1"/>
</dbReference>
<name>A0A7H0Y1Z5_9BACL</name>
<evidence type="ECO:0000259" key="2">
    <source>
        <dbReference type="Pfam" id="PF00248"/>
    </source>
</evidence>
<dbReference type="InterPro" id="IPR050523">
    <property type="entry name" value="AKR_Detox_Biosynth"/>
</dbReference>
<evidence type="ECO:0000256" key="1">
    <source>
        <dbReference type="ARBA" id="ARBA00023002"/>
    </source>
</evidence>
<dbReference type="InterPro" id="IPR023210">
    <property type="entry name" value="NADP_OxRdtase_dom"/>
</dbReference>
<dbReference type="GO" id="GO:0016491">
    <property type="term" value="F:oxidoreductase activity"/>
    <property type="evidence" value="ECO:0007669"/>
    <property type="project" value="UniProtKB-KW"/>
</dbReference>
<protein>
    <submittedName>
        <fullName evidence="3">Aldo/keto reductase</fullName>
    </submittedName>
</protein>
<proteinExistence type="predicted"/>
<dbReference type="FunFam" id="3.20.20.100:FF:000004">
    <property type="entry name" value="Oxidoreductase, aldo/keto reductase"/>
    <property type="match status" value="1"/>
</dbReference>
<dbReference type="AlphaFoldDB" id="A0A7H0Y1Z5"/>
<dbReference type="InterPro" id="IPR018170">
    <property type="entry name" value="Aldo/ket_reductase_CS"/>
</dbReference>
<dbReference type="Gene3D" id="3.20.20.100">
    <property type="entry name" value="NADP-dependent oxidoreductase domain"/>
    <property type="match status" value="1"/>
</dbReference>
<dbReference type="GO" id="GO:0005829">
    <property type="term" value="C:cytosol"/>
    <property type="evidence" value="ECO:0007669"/>
    <property type="project" value="TreeGrafter"/>
</dbReference>
<dbReference type="CDD" id="cd19084">
    <property type="entry name" value="AKR_AKR11B1-like"/>
    <property type="match status" value="1"/>
</dbReference>
<feature type="domain" description="NADP-dependent oxidoreductase" evidence="2">
    <location>
        <begin position="16"/>
        <end position="313"/>
    </location>
</feature>
<dbReference type="PRINTS" id="PR00069">
    <property type="entry name" value="ALDKETRDTASE"/>
</dbReference>
<gene>
    <name evidence="3" type="ORF">IAQ67_14360</name>
</gene>
<dbReference type="PANTHER" id="PTHR43364:SF4">
    <property type="entry name" value="NAD(P)-LINKED OXIDOREDUCTASE SUPERFAMILY PROTEIN"/>
    <property type="match status" value="1"/>
</dbReference>
<dbReference type="EMBL" id="CP061172">
    <property type="protein sequence ID" value="QNR65103.1"/>
    <property type="molecule type" value="Genomic_DNA"/>
</dbReference>